<reference evidence="1" key="1">
    <citation type="submission" date="2018-02" db="EMBL/GenBank/DDBJ databases">
        <authorList>
            <person name="Cohen D.B."/>
            <person name="Kent A.D."/>
        </authorList>
    </citation>
    <scope>NUCLEOTIDE SEQUENCE</scope>
</reference>
<evidence type="ECO:0000313" key="1">
    <source>
        <dbReference type="EMBL" id="SPC98800.1"/>
    </source>
</evidence>
<gene>
    <name evidence="1" type="ORF">FSB_LOCUS26682</name>
</gene>
<sequence>MEFDAGIPITRAAAAAAAVAAAAAAAAGAVTEASSLSPSSLNEAFLNCFFAKFAS</sequence>
<dbReference type="EMBL" id="OIVN01001902">
    <property type="protein sequence ID" value="SPC98800.1"/>
    <property type="molecule type" value="Genomic_DNA"/>
</dbReference>
<proteinExistence type="predicted"/>
<dbReference type="AlphaFoldDB" id="A0A2N9GHA2"/>
<accession>A0A2N9GHA2</accession>
<name>A0A2N9GHA2_FAGSY</name>
<organism evidence="1">
    <name type="scientific">Fagus sylvatica</name>
    <name type="common">Beechnut</name>
    <dbReference type="NCBI Taxonomy" id="28930"/>
    <lineage>
        <taxon>Eukaryota</taxon>
        <taxon>Viridiplantae</taxon>
        <taxon>Streptophyta</taxon>
        <taxon>Embryophyta</taxon>
        <taxon>Tracheophyta</taxon>
        <taxon>Spermatophyta</taxon>
        <taxon>Magnoliopsida</taxon>
        <taxon>eudicotyledons</taxon>
        <taxon>Gunneridae</taxon>
        <taxon>Pentapetalae</taxon>
        <taxon>rosids</taxon>
        <taxon>fabids</taxon>
        <taxon>Fagales</taxon>
        <taxon>Fagaceae</taxon>
        <taxon>Fagus</taxon>
    </lineage>
</organism>
<protein>
    <submittedName>
        <fullName evidence="1">Uncharacterized protein</fullName>
    </submittedName>
</protein>